<proteinExistence type="predicted"/>
<reference evidence="2 3" key="1">
    <citation type="journal article" date="2016" name="Nat. Commun.">
        <title>Thousands of microbial genomes shed light on interconnected biogeochemical processes in an aquifer system.</title>
        <authorList>
            <person name="Anantharaman K."/>
            <person name="Brown C.T."/>
            <person name="Hug L.A."/>
            <person name="Sharon I."/>
            <person name="Castelle C.J."/>
            <person name="Probst A.J."/>
            <person name="Thomas B.C."/>
            <person name="Singh A."/>
            <person name="Wilkins M.J."/>
            <person name="Karaoz U."/>
            <person name="Brodie E.L."/>
            <person name="Williams K.H."/>
            <person name="Hubbard S.S."/>
            <person name="Banfield J.F."/>
        </authorList>
    </citation>
    <scope>NUCLEOTIDE SEQUENCE [LARGE SCALE GENOMIC DNA]</scope>
</reference>
<keyword evidence="1" id="KW-1133">Transmembrane helix</keyword>
<evidence type="ECO:0000256" key="1">
    <source>
        <dbReference type="SAM" id="Phobius"/>
    </source>
</evidence>
<evidence type="ECO:0000313" key="3">
    <source>
        <dbReference type="Proteomes" id="UP000177954"/>
    </source>
</evidence>
<name>A0A1G2GXF8_9BACT</name>
<dbReference type="EMBL" id="MHNZ01000042">
    <property type="protein sequence ID" value="OGZ54873.1"/>
    <property type="molecule type" value="Genomic_DNA"/>
</dbReference>
<dbReference type="Proteomes" id="UP000177954">
    <property type="component" value="Unassembled WGS sequence"/>
</dbReference>
<feature type="transmembrane region" description="Helical" evidence="1">
    <location>
        <begin position="12"/>
        <end position="30"/>
    </location>
</feature>
<keyword evidence="1" id="KW-0472">Membrane</keyword>
<sequence>MSERKIYDVWKKLAVFLALVVVIGGALFLTRDGLRPGGNIVTEPRRAPDIRGLVDEWQVYDHVAQARVEIEKGVFRNKSFVFSENSKIGKGGVPNRNKEKGDRVILPGTLSGVQDHMFVEVYFTDPGRALVDTLVYWE</sequence>
<comment type="caution">
    <text evidence="2">The sequence shown here is derived from an EMBL/GenBank/DDBJ whole genome shotgun (WGS) entry which is preliminary data.</text>
</comment>
<protein>
    <submittedName>
        <fullName evidence="2">Uncharacterized protein</fullName>
    </submittedName>
</protein>
<gene>
    <name evidence="2" type="ORF">A3J04_02925</name>
</gene>
<dbReference type="AlphaFoldDB" id="A0A1G2GXF8"/>
<keyword evidence="1" id="KW-0812">Transmembrane</keyword>
<evidence type="ECO:0000313" key="2">
    <source>
        <dbReference type="EMBL" id="OGZ54873.1"/>
    </source>
</evidence>
<organism evidence="2 3">
    <name type="scientific">Candidatus Ryanbacteria bacterium RIFCSPLOWO2_02_FULL_47_14</name>
    <dbReference type="NCBI Taxonomy" id="1802129"/>
    <lineage>
        <taxon>Bacteria</taxon>
        <taxon>Candidatus Ryaniibacteriota</taxon>
    </lineage>
</organism>
<accession>A0A1G2GXF8</accession>